<dbReference type="PANTHER" id="PTHR35371">
    <property type="entry name" value="INNER MEMBRANE PROTEIN"/>
    <property type="match status" value="1"/>
</dbReference>
<feature type="transmembrane region" description="Helical" evidence="5">
    <location>
        <begin position="114"/>
        <end position="133"/>
    </location>
</feature>
<dbReference type="RefSeq" id="WP_110781268.1">
    <property type="nucleotide sequence ID" value="NZ_QJTI01000014.1"/>
</dbReference>
<sequence length="134" mass="14350">MQSLPIEIVVLGLSVVLLLVQLFLASVPTTVELGGAYQAGPRDQPRAVNSVFAGRAARAFRNFLETYPAFVALALALTVTDRGGGLGAIGAVSWLTMRVLYVPAYLVHVPLLRSVVWFVSLLALLAMLVRLFVG</sequence>
<keyword evidence="2 5" id="KW-0812">Transmembrane</keyword>
<evidence type="ECO:0000256" key="2">
    <source>
        <dbReference type="ARBA" id="ARBA00022692"/>
    </source>
</evidence>
<evidence type="ECO:0000256" key="1">
    <source>
        <dbReference type="ARBA" id="ARBA00004370"/>
    </source>
</evidence>
<dbReference type="SUPFAM" id="SSF161084">
    <property type="entry name" value="MAPEG domain-like"/>
    <property type="match status" value="1"/>
</dbReference>
<dbReference type="Proteomes" id="UP000248148">
    <property type="component" value="Unassembled WGS sequence"/>
</dbReference>
<feature type="transmembrane region" description="Helical" evidence="5">
    <location>
        <begin position="59"/>
        <end position="79"/>
    </location>
</feature>
<dbReference type="Pfam" id="PF01124">
    <property type="entry name" value="MAPEG"/>
    <property type="match status" value="1"/>
</dbReference>
<keyword evidence="4 5" id="KW-0472">Membrane</keyword>
<reference evidence="6 7" key="1">
    <citation type="submission" date="2018-06" db="EMBL/GenBank/DDBJ databases">
        <title>Genomic Encyclopedia of Archaeal and Bacterial Type Strains, Phase II (KMG-II): from individual species to whole genera.</title>
        <authorList>
            <person name="Goeker M."/>
        </authorList>
    </citation>
    <scope>NUCLEOTIDE SEQUENCE [LARGE SCALE GENOMIC DNA]</scope>
    <source>
        <strain evidence="6 7">JCM 11668</strain>
    </source>
</reference>
<gene>
    <name evidence="6" type="ORF">BJ122_11421</name>
</gene>
<name>A0A318TBY8_9BRAD</name>
<evidence type="ECO:0000256" key="4">
    <source>
        <dbReference type="ARBA" id="ARBA00023136"/>
    </source>
</evidence>
<dbReference type="PANTHER" id="PTHR35371:SF1">
    <property type="entry name" value="BLR7753 PROTEIN"/>
    <property type="match status" value="1"/>
</dbReference>
<evidence type="ECO:0000256" key="3">
    <source>
        <dbReference type="ARBA" id="ARBA00022989"/>
    </source>
</evidence>
<proteinExistence type="predicted"/>
<evidence type="ECO:0000313" key="7">
    <source>
        <dbReference type="Proteomes" id="UP000248148"/>
    </source>
</evidence>
<comment type="caution">
    <text evidence="6">The sequence shown here is derived from an EMBL/GenBank/DDBJ whole genome shotgun (WGS) entry which is preliminary data.</text>
</comment>
<comment type="subcellular location">
    <subcellularLocation>
        <location evidence="1">Membrane</location>
    </subcellularLocation>
</comment>
<protein>
    <submittedName>
        <fullName evidence="6">Putative MAPEG superfamily protein</fullName>
    </submittedName>
</protein>
<dbReference type="OrthoDB" id="7743618at2"/>
<dbReference type="GO" id="GO:0016020">
    <property type="term" value="C:membrane"/>
    <property type="evidence" value="ECO:0007669"/>
    <property type="project" value="UniProtKB-SubCell"/>
</dbReference>
<evidence type="ECO:0000313" key="6">
    <source>
        <dbReference type="EMBL" id="PYF02106.1"/>
    </source>
</evidence>
<dbReference type="AlphaFoldDB" id="A0A318TBY8"/>
<dbReference type="EMBL" id="QJTI01000014">
    <property type="protein sequence ID" value="PYF02106.1"/>
    <property type="molecule type" value="Genomic_DNA"/>
</dbReference>
<organism evidence="6 7">
    <name type="scientific">Rhodopseudomonas faecalis</name>
    <dbReference type="NCBI Taxonomy" id="99655"/>
    <lineage>
        <taxon>Bacteria</taxon>
        <taxon>Pseudomonadati</taxon>
        <taxon>Pseudomonadota</taxon>
        <taxon>Alphaproteobacteria</taxon>
        <taxon>Hyphomicrobiales</taxon>
        <taxon>Nitrobacteraceae</taxon>
        <taxon>Rhodopseudomonas</taxon>
    </lineage>
</organism>
<keyword evidence="3 5" id="KW-1133">Transmembrane helix</keyword>
<feature type="transmembrane region" description="Helical" evidence="5">
    <location>
        <begin position="86"/>
        <end position="108"/>
    </location>
</feature>
<dbReference type="Gene3D" id="1.20.120.550">
    <property type="entry name" value="Membrane associated eicosanoid/glutathione metabolism-like domain"/>
    <property type="match status" value="1"/>
</dbReference>
<keyword evidence="7" id="KW-1185">Reference proteome</keyword>
<dbReference type="InterPro" id="IPR001129">
    <property type="entry name" value="Membr-assoc_MAPEG"/>
</dbReference>
<evidence type="ECO:0000256" key="5">
    <source>
        <dbReference type="SAM" id="Phobius"/>
    </source>
</evidence>
<accession>A0A318TBY8</accession>
<dbReference type="InterPro" id="IPR023352">
    <property type="entry name" value="MAPEG-like_dom_sf"/>
</dbReference>